<keyword evidence="2" id="KW-1185">Reference proteome</keyword>
<dbReference type="EMBL" id="VTOW01000001">
    <property type="protein sequence ID" value="NKE70109.1"/>
    <property type="molecule type" value="Genomic_DNA"/>
</dbReference>
<reference evidence="1 2" key="1">
    <citation type="journal article" date="2020" name="Nature">
        <title>Bacterial chemolithoautotrophy via manganese oxidation.</title>
        <authorList>
            <person name="Yu H."/>
            <person name="Leadbetter J.R."/>
        </authorList>
    </citation>
    <scope>NUCLEOTIDE SEQUENCE [LARGE SCALE GENOMIC DNA]</scope>
    <source>
        <strain evidence="1 2">Mn-1</strain>
    </source>
</reference>
<dbReference type="RefSeq" id="WP_168058373.1">
    <property type="nucleotide sequence ID" value="NZ_VTOW01000001.1"/>
</dbReference>
<proteinExistence type="predicted"/>
<organism evidence="1 2">
    <name type="scientific">Candidatus Manganitrophus noduliformans</name>
    <dbReference type="NCBI Taxonomy" id="2606439"/>
    <lineage>
        <taxon>Bacteria</taxon>
        <taxon>Pseudomonadati</taxon>
        <taxon>Nitrospirota</taxon>
        <taxon>Nitrospiria</taxon>
        <taxon>Candidatus Troglogloeales</taxon>
        <taxon>Candidatus Manganitrophaceae</taxon>
        <taxon>Candidatus Manganitrophus</taxon>
    </lineage>
</organism>
<dbReference type="GO" id="GO:0016740">
    <property type="term" value="F:transferase activity"/>
    <property type="evidence" value="ECO:0007669"/>
    <property type="project" value="UniProtKB-KW"/>
</dbReference>
<keyword evidence="1" id="KW-0808">Transferase</keyword>
<evidence type="ECO:0000313" key="1">
    <source>
        <dbReference type="EMBL" id="NKE70109.1"/>
    </source>
</evidence>
<gene>
    <name evidence="1" type="ORF">MNODULE_05050</name>
</gene>
<comment type="caution">
    <text evidence="1">The sequence shown here is derived from an EMBL/GenBank/DDBJ whole genome shotgun (WGS) entry which is preliminary data.</text>
</comment>
<evidence type="ECO:0000313" key="2">
    <source>
        <dbReference type="Proteomes" id="UP000534783"/>
    </source>
</evidence>
<dbReference type="AlphaFoldDB" id="A0A7X6DMX3"/>
<dbReference type="Proteomes" id="UP000534783">
    <property type="component" value="Unassembled WGS sequence"/>
</dbReference>
<accession>A0A7X6DMX3</accession>
<sequence length="386" mass="43731">MRKQRLIVVGTLANNPYAGMAWMHMQIAVGLRRLGHEVYYFETTSQWPYDPLRQMHVNDSDYAAPYLTRVAEAFGMKGRWAYRRSYSDKGWLGMARAEAETLLAEADAVLNVAGATKFAEEGLKVGRLVYFGTDPVGDEIAVSHGERKWLLEEHDDFVTYGEKIGDPDCPIPPLPRLRARTRQPVLLDLWEGAPPPGEAYTTVANWRQRGEIEFCGEVYYWSKDREFLKFIDLPRRIAPPVEIALGLAGLDAESRSLLETKGWRLADAHAFTLDPWRYRDYLWASRGEFTVAKDQNVRLRSGWFSERSACYLAAGRPVITQDTGFGDRLPTGEGLFAFNTLEEIVAAVEAIESDYPRHARAAREIAKEYFSAERVLEALLRALGLS</sequence>
<name>A0A7X6DMX3_9BACT</name>
<protein>
    <submittedName>
        <fullName evidence="1">Glycosyltransferase family 4 protein</fullName>
    </submittedName>
</protein>